<evidence type="ECO:0000313" key="4">
    <source>
        <dbReference type="Proteomes" id="UP000321353"/>
    </source>
</evidence>
<dbReference type="PANTHER" id="PTHR30437:SF5">
    <property type="entry name" value="REGULATOR OF NUCLEOSIDE DIPHOSPHATE KINASE"/>
    <property type="match status" value="1"/>
</dbReference>
<dbReference type="GO" id="GO:0006354">
    <property type="term" value="P:DNA-templated transcription elongation"/>
    <property type="evidence" value="ECO:0007669"/>
    <property type="project" value="TreeGrafter"/>
</dbReference>
<protein>
    <submittedName>
        <fullName evidence="3">Regulator of nucleoside diphosphate kinase</fullName>
    </submittedName>
</protein>
<accession>A0A5B9MD20</accession>
<dbReference type="AlphaFoldDB" id="A0A5B9MD20"/>
<keyword evidence="4" id="KW-1185">Reference proteome</keyword>
<evidence type="ECO:0000313" key="3">
    <source>
        <dbReference type="EMBL" id="QEF97840.1"/>
    </source>
</evidence>
<gene>
    <name evidence="3" type="primary">rnk_7</name>
    <name evidence="3" type="ORF">Mal15_18850</name>
</gene>
<dbReference type="InterPro" id="IPR023459">
    <property type="entry name" value="Tscrpt_elong_fac_GreA/B_fam"/>
</dbReference>
<dbReference type="PANTHER" id="PTHR30437">
    <property type="entry name" value="TRANSCRIPTION ELONGATION FACTOR GREA"/>
    <property type="match status" value="1"/>
</dbReference>
<dbReference type="Proteomes" id="UP000321353">
    <property type="component" value="Chromosome"/>
</dbReference>
<dbReference type="GO" id="GO:0003677">
    <property type="term" value="F:DNA binding"/>
    <property type="evidence" value="ECO:0007669"/>
    <property type="project" value="InterPro"/>
</dbReference>
<dbReference type="Pfam" id="PF14760">
    <property type="entry name" value="Rnk_N"/>
    <property type="match status" value="1"/>
</dbReference>
<dbReference type="GO" id="GO:0032784">
    <property type="term" value="P:regulation of DNA-templated transcription elongation"/>
    <property type="evidence" value="ECO:0007669"/>
    <property type="project" value="InterPro"/>
</dbReference>
<dbReference type="KEGG" id="smam:Mal15_18850"/>
<dbReference type="GO" id="GO:0070063">
    <property type="term" value="F:RNA polymerase binding"/>
    <property type="evidence" value="ECO:0007669"/>
    <property type="project" value="InterPro"/>
</dbReference>
<dbReference type="Gene3D" id="3.10.50.30">
    <property type="entry name" value="Transcription elongation factor, GreA/GreB, C-terminal domain"/>
    <property type="match status" value="1"/>
</dbReference>
<dbReference type="GO" id="GO:0016301">
    <property type="term" value="F:kinase activity"/>
    <property type="evidence" value="ECO:0007669"/>
    <property type="project" value="UniProtKB-KW"/>
</dbReference>
<keyword evidence="3" id="KW-0808">Transferase</keyword>
<sequence length="137" mass="15335">MPLKRIIITKADHDRLEELFLSRVADAFRNKPYLDDLRGELNAAQIVDPGDVPADVITMDSTVRLRDMKAKETETFTLVYPDEANVVEGKLSVLAPLGTAILGCRVGDLVRRQVPSGMGRWRVEDLLFQPERDSITA</sequence>
<dbReference type="InterPro" id="IPR001437">
    <property type="entry name" value="Tscrpt_elong_fac_GreA/B_C"/>
</dbReference>
<feature type="domain" description="Transcription elongation factor GreA/GreB C-terminal" evidence="1">
    <location>
        <begin position="53"/>
        <end position="124"/>
    </location>
</feature>
<dbReference type="Pfam" id="PF01272">
    <property type="entry name" value="GreA_GreB"/>
    <property type="match status" value="1"/>
</dbReference>
<dbReference type="InterPro" id="IPR029462">
    <property type="entry name" value="Rnk_N"/>
</dbReference>
<proteinExistence type="predicted"/>
<dbReference type="SUPFAM" id="SSF54534">
    <property type="entry name" value="FKBP-like"/>
    <property type="match status" value="1"/>
</dbReference>
<evidence type="ECO:0000259" key="2">
    <source>
        <dbReference type="Pfam" id="PF14760"/>
    </source>
</evidence>
<dbReference type="EMBL" id="CP036264">
    <property type="protein sequence ID" value="QEF97840.1"/>
    <property type="molecule type" value="Genomic_DNA"/>
</dbReference>
<organism evidence="3 4">
    <name type="scientific">Stieleria maiorica</name>
    <dbReference type="NCBI Taxonomy" id="2795974"/>
    <lineage>
        <taxon>Bacteria</taxon>
        <taxon>Pseudomonadati</taxon>
        <taxon>Planctomycetota</taxon>
        <taxon>Planctomycetia</taxon>
        <taxon>Pirellulales</taxon>
        <taxon>Pirellulaceae</taxon>
        <taxon>Stieleria</taxon>
    </lineage>
</organism>
<name>A0A5B9MD20_9BACT</name>
<dbReference type="InterPro" id="IPR036953">
    <property type="entry name" value="GreA/GreB_C_sf"/>
</dbReference>
<reference evidence="3 4" key="1">
    <citation type="submission" date="2019-02" db="EMBL/GenBank/DDBJ databases">
        <title>Planctomycetal bacteria perform biofilm scaping via a novel small molecule.</title>
        <authorList>
            <person name="Jeske O."/>
            <person name="Boedeker C."/>
            <person name="Wiegand S."/>
            <person name="Breitling P."/>
            <person name="Kallscheuer N."/>
            <person name="Jogler M."/>
            <person name="Rohde M."/>
            <person name="Petersen J."/>
            <person name="Medema M.H."/>
            <person name="Surup F."/>
            <person name="Jogler C."/>
        </authorList>
    </citation>
    <scope>NUCLEOTIDE SEQUENCE [LARGE SCALE GENOMIC DNA]</scope>
    <source>
        <strain evidence="3 4">Mal15</strain>
    </source>
</reference>
<keyword evidence="3" id="KW-0418">Kinase</keyword>
<evidence type="ECO:0000259" key="1">
    <source>
        <dbReference type="Pfam" id="PF01272"/>
    </source>
</evidence>
<feature type="domain" description="Regulator of nucleoside diphosphate kinase N-terminal" evidence="2">
    <location>
        <begin position="5"/>
        <end position="47"/>
    </location>
</feature>